<gene>
    <name evidence="1" type="ORF">LCGC14_1885700</name>
</gene>
<accession>A0A0F9IZB0</accession>
<evidence type="ECO:0000313" key="1">
    <source>
        <dbReference type="EMBL" id="KKL92337.1"/>
    </source>
</evidence>
<sequence length="281" mass="30793">MVALSATLARVQLSRDIGDHFSSTTTAGGSTTTFVDDKLANYDDDQFVTKFDTWILCTSGTNANLSRRVTSKSGNTGTCVAFPNTVATSVTYEIHRIAVPDDKDNAITFALNLLNGTTLFKRAQAEFTLVADQFDYDVPSGFYRDQLRQVHLVSAGDTEVTRELFDWEIRVDSGGAKDIHFFSRLQAGETIRVFGHQVVAIGDLVDGEGLALILSARAAMHILTTVIVSAPTEFIGRYQLLLGVVTNLYQERLNKFIEIGIPFTLLTEAYRSGSLGLDFSV</sequence>
<protein>
    <submittedName>
        <fullName evidence="1">Uncharacterized protein</fullName>
    </submittedName>
</protein>
<dbReference type="AlphaFoldDB" id="A0A0F9IZB0"/>
<reference evidence="1" key="1">
    <citation type="journal article" date="2015" name="Nature">
        <title>Complex archaea that bridge the gap between prokaryotes and eukaryotes.</title>
        <authorList>
            <person name="Spang A."/>
            <person name="Saw J.H."/>
            <person name="Jorgensen S.L."/>
            <person name="Zaremba-Niedzwiedzka K."/>
            <person name="Martijn J."/>
            <person name="Lind A.E."/>
            <person name="van Eijk R."/>
            <person name="Schleper C."/>
            <person name="Guy L."/>
            <person name="Ettema T.J."/>
        </authorList>
    </citation>
    <scope>NUCLEOTIDE SEQUENCE</scope>
</reference>
<name>A0A0F9IZB0_9ZZZZ</name>
<dbReference type="EMBL" id="LAZR01019494">
    <property type="protein sequence ID" value="KKL92337.1"/>
    <property type="molecule type" value="Genomic_DNA"/>
</dbReference>
<comment type="caution">
    <text evidence="1">The sequence shown here is derived from an EMBL/GenBank/DDBJ whole genome shotgun (WGS) entry which is preliminary data.</text>
</comment>
<proteinExistence type="predicted"/>
<organism evidence="1">
    <name type="scientific">marine sediment metagenome</name>
    <dbReference type="NCBI Taxonomy" id="412755"/>
    <lineage>
        <taxon>unclassified sequences</taxon>
        <taxon>metagenomes</taxon>
        <taxon>ecological metagenomes</taxon>
    </lineage>
</organism>